<protein>
    <submittedName>
        <fullName evidence="2">Uncharacterized protein</fullName>
    </submittedName>
</protein>
<dbReference type="Proteomes" id="UP001174909">
    <property type="component" value="Unassembled WGS sequence"/>
</dbReference>
<feature type="region of interest" description="Disordered" evidence="1">
    <location>
        <begin position="1"/>
        <end position="67"/>
    </location>
</feature>
<organism evidence="2 3">
    <name type="scientific">Geodia barretti</name>
    <name type="common">Barrett's horny sponge</name>
    <dbReference type="NCBI Taxonomy" id="519541"/>
    <lineage>
        <taxon>Eukaryota</taxon>
        <taxon>Metazoa</taxon>
        <taxon>Porifera</taxon>
        <taxon>Demospongiae</taxon>
        <taxon>Heteroscleromorpha</taxon>
        <taxon>Tetractinellida</taxon>
        <taxon>Astrophorina</taxon>
        <taxon>Geodiidae</taxon>
        <taxon>Geodia</taxon>
    </lineage>
</organism>
<sequence>MIPASVSVSIRDGSPPFSSPTHHSFSDKFGRTSHLSSEEVTESREERENLRNRDFSPLLDSSGDESVPYSPTLWKPETTCYSDTRGYLARLASIAWNNRQLLVCMFVLNFFSDGAIPSTSAYIFKPYGNTVYTLAANNIDCSVDVHCFTVGYLSTGLCCSLT</sequence>
<reference evidence="2" key="1">
    <citation type="submission" date="2023-03" db="EMBL/GenBank/DDBJ databases">
        <authorList>
            <person name="Steffen K."/>
            <person name="Cardenas P."/>
        </authorList>
    </citation>
    <scope>NUCLEOTIDE SEQUENCE</scope>
</reference>
<proteinExistence type="predicted"/>
<evidence type="ECO:0000256" key="1">
    <source>
        <dbReference type="SAM" id="MobiDB-lite"/>
    </source>
</evidence>
<evidence type="ECO:0000313" key="2">
    <source>
        <dbReference type="EMBL" id="CAI8052983.1"/>
    </source>
</evidence>
<dbReference type="EMBL" id="CASHTH010004059">
    <property type="protein sequence ID" value="CAI8052983.1"/>
    <property type="molecule type" value="Genomic_DNA"/>
</dbReference>
<gene>
    <name evidence="2" type="ORF">GBAR_LOCUS28988</name>
</gene>
<feature type="compositionally biased region" description="Low complexity" evidence="1">
    <location>
        <begin position="14"/>
        <end position="23"/>
    </location>
</feature>
<name>A0AA35TSD9_GEOBA</name>
<dbReference type="AlphaFoldDB" id="A0AA35TSD9"/>
<keyword evidence="3" id="KW-1185">Reference proteome</keyword>
<comment type="caution">
    <text evidence="2">The sequence shown here is derived from an EMBL/GenBank/DDBJ whole genome shotgun (WGS) entry which is preliminary data.</text>
</comment>
<evidence type="ECO:0000313" key="3">
    <source>
        <dbReference type="Proteomes" id="UP001174909"/>
    </source>
</evidence>
<feature type="compositionally biased region" description="Basic and acidic residues" evidence="1">
    <location>
        <begin position="41"/>
        <end position="54"/>
    </location>
</feature>
<accession>A0AA35TSD9</accession>